<protein>
    <submittedName>
        <fullName evidence="2">Uncharacterized protein</fullName>
    </submittedName>
</protein>
<accession>A0A3D8J1Y6</accession>
<dbReference type="Proteomes" id="UP000257045">
    <property type="component" value="Unassembled WGS sequence"/>
</dbReference>
<sequence>MKKILLTSLGLATSLLAITQEQQIRLDSLFDQKEHNISQSNEFGAGEKQTLIQALKEEKARVEKMSDEEVEKFFEEEEETKKDKPLVLKKGEEWIGGVFGASGIRVSAFFGGNSGGAYMGYATIGPRYNITGEGFTMGIQEGFSLSAPIGLGFIKTTNGGYFALPIALEANYIFSGKFGISGGLRYTFSPQDIGNLHIMDFYAGFDLFYGIYLEAGYVFYSSQDVKIGNKTISTDPLSGAITFNVGWRF</sequence>
<dbReference type="RefSeq" id="WP_115569095.1">
    <property type="nucleotide sequence ID" value="NZ_NXLV01000003.1"/>
</dbReference>
<dbReference type="EMBL" id="NXLV01000003">
    <property type="protein sequence ID" value="RDU71383.1"/>
    <property type="molecule type" value="Genomic_DNA"/>
</dbReference>
<feature type="coiled-coil region" evidence="1">
    <location>
        <begin position="45"/>
        <end position="72"/>
    </location>
</feature>
<dbReference type="OrthoDB" id="5330818at2"/>
<proteinExistence type="predicted"/>
<evidence type="ECO:0000256" key="1">
    <source>
        <dbReference type="SAM" id="Coils"/>
    </source>
</evidence>
<evidence type="ECO:0000313" key="3">
    <source>
        <dbReference type="Proteomes" id="UP000257045"/>
    </source>
</evidence>
<comment type="caution">
    <text evidence="2">The sequence shown here is derived from an EMBL/GenBank/DDBJ whole genome shotgun (WGS) entry which is preliminary data.</text>
</comment>
<name>A0A3D8J1Y6_9HELI</name>
<gene>
    <name evidence="2" type="ORF">CQA58_02225</name>
</gene>
<dbReference type="AlphaFoldDB" id="A0A3D8J1Y6"/>
<reference evidence="2 3" key="1">
    <citation type="submission" date="2018-04" db="EMBL/GenBank/DDBJ databases">
        <title>Novel Campyloabacter and Helicobacter Species and Strains.</title>
        <authorList>
            <person name="Mannion A.J."/>
            <person name="Shen Z."/>
            <person name="Fox J.G."/>
        </authorList>
    </citation>
    <scope>NUCLEOTIDE SEQUENCE [LARGE SCALE GENOMIC DNA]</scope>
    <source>
        <strain evidence="2 3">MIT 04-9366</strain>
    </source>
</reference>
<keyword evidence="3" id="KW-1185">Reference proteome</keyword>
<organism evidence="2 3">
    <name type="scientific">Helicobacter brantae</name>
    <dbReference type="NCBI Taxonomy" id="375927"/>
    <lineage>
        <taxon>Bacteria</taxon>
        <taxon>Pseudomonadati</taxon>
        <taxon>Campylobacterota</taxon>
        <taxon>Epsilonproteobacteria</taxon>
        <taxon>Campylobacterales</taxon>
        <taxon>Helicobacteraceae</taxon>
        <taxon>Helicobacter</taxon>
    </lineage>
</organism>
<keyword evidence="1" id="KW-0175">Coiled coil</keyword>
<evidence type="ECO:0000313" key="2">
    <source>
        <dbReference type="EMBL" id="RDU71383.1"/>
    </source>
</evidence>